<dbReference type="AlphaFoldDB" id="A0A5M6DLF2"/>
<feature type="domain" description="KANL3/Tex30 alpha/beta hydrolase-like" evidence="1">
    <location>
        <begin position="31"/>
        <end position="196"/>
    </location>
</feature>
<keyword evidence="3" id="KW-1185">Reference proteome</keyword>
<organism evidence="2 3">
    <name type="scientific">Roseiconus nitratireducens</name>
    <dbReference type="NCBI Taxonomy" id="2605748"/>
    <lineage>
        <taxon>Bacteria</taxon>
        <taxon>Pseudomonadati</taxon>
        <taxon>Planctomycetota</taxon>
        <taxon>Planctomycetia</taxon>
        <taxon>Pirellulales</taxon>
        <taxon>Pirellulaceae</taxon>
        <taxon>Roseiconus</taxon>
    </lineage>
</organism>
<dbReference type="RefSeq" id="WP_150074189.1">
    <property type="nucleotide sequence ID" value="NZ_VWOX01000001.1"/>
</dbReference>
<dbReference type="InterPro" id="IPR029058">
    <property type="entry name" value="AB_hydrolase_fold"/>
</dbReference>
<keyword evidence="2" id="KW-0378">Hydrolase</keyword>
<reference evidence="2 3" key="1">
    <citation type="submission" date="2019-08" db="EMBL/GenBank/DDBJ databases">
        <authorList>
            <person name="Dhanesh K."/>
            <person name="Kumar G."/>
            <person name="Sasikala C."/>
            <person name="Venkata Ramana C."/>
        </authorList>
    </citation>
    <scope>NUCLEOTIDE SEQUENCE [LARGE SCALE GENOMIC DNA]</scope>
    <source>
        <strain evidence="2 3">JC645</strain>
    </source>
</reference>
<gene>
    <name evidence="2" type="ORF">FYK55_01295</name>
</gene>
<protein>
    <submittedName>
        <fullName evidence="2">Alpha/beta hydrolase</fullName>
    </submittedName>
</protein>
<sequence>MPTTDALQSSPFLVQPLRLAGVLTVPADAKGLVVFAHGSDSTRFSPRNQAVARRLQQDQFATILFDFLHEGEAADRSNTFNPKLLGERLKMVLGWIQSRDDLRHLPLGLFGASTGMAAVVTVAAEPNSRIGAIVSRGGRTDLVQPLLGQIQAPTLLVVGENDTLVLQSNRSAMHALTCPSKLEVIPGATHLFSEPGKLESVADIASKWFRKHLAAPAE</sequence>
<evidence type="ECO:0000259" key="1">
    <source>
        <dbReference type="Pfam" id="PF20408"/>
    </source>
</evidence>
<accession>A0A5M6DLF2</accession>
<evidence type="ECO:0000313" key="2">
    <source>
        <dbReference type="EMBL" id="KAA5547082.1"/>
    </source>
</evidence>
<dbReference type="GO" id="GO:0016787">
    <property type="term" value="F:hydrolase activity"/>
    <property type="evidence" value="ECO:0007669"/>
    <property type="project" value="UniProtKB-KW"/>
</dbReference>
<dbReference type="Pfam" id="PF20408">
    <property type="entry name" value="Abhydrolase_11"/>
    <property type="match status" value="1"/>
</dbReference>
<dbReference type="Proteomes" id="UP000324479">
    <property type="component" value="Unassembled WGS sequence"/>
</dbReference>
<dbReference type="Gene3D" id="3.40.50.1820">
    <property type="entry name" value="alpha/beta hydrolase"/>
    <property type="match status" value="1"/>
</dbReference>
<evidence type="ECO:0000313" key="3">
    <source>
        <dbReference type="Proteomes" id="UP000324479"/>
    </source>
</evidence>
<dbReference type="InterPro" id="IPR046879">
    <property type="entry name" value="KANL3/Tex30_Abhydrolase"/>
</dbReference>
<proteinExistence type="predicted"/>
<name>A0A5M6DLF2_9BACT</name>
<dbReference type="SUPFAM" id="SSF53474">
    <property type="entry name" value="alpha/beta-Hydrolases"/>
    <property type="match status" value="1"/>
</dbReference>
<comment type="caution">
    <text evidence="2">The sequence shown here is derived from an EMBL/GenBank/DDBJ whole genome shotgun (WGS) entry which is preliminary data.</text>
</comment>
<dbReference type="EMBL" id="VWOX01000001">
    <property type="protein sequence ID" value="KAA5547082.1"/>
    <property type="molecule type" value="Genomic_DNA"/>
</dbReference>